<evidence type="ECO:0000256" key="1">
    <source>
        <dbReference type="SAM" id="MobiDB-lite"/>
    </source>
</evidence>
<dbReference type="EMBL" id="CM000781">
    <property type="protein sequence ID" value="AQK62528.1"/>
    <property type="molecule type" value="Genomic_DNA"/>
</dbReference>
<feature type="compositionally biased region" description="Basic residues" evidence="1">
    <location>
        <begin position="257"/>
        <end position="268"/>
    </location>
</feature>
<protein>
    <submittedName>
        <fullName evidence="2">Uncharacterized protein</fullName>
    </submittedName>
</protein>
<evidence type="ECO:0000313" key="2">
    <source>
        <dbReference type="EMBL" id="AQK62528.1"/>
    </source>
</evidence>
<feature type="compositionally biased region" description="Polar residues" evidence="1">
    <location>
        <begin position="233"/>
        <end position="254"/>
    </location>
</feature>
<dbReference type="ExpressionAtlas" id="A0A1D6GG51">
    <property type="expression patterns" value="baseline and differential"/>
</dbReference>
<dbReference type="AlphaFoldDB" id="A0A1D6GG51"/>
<accession>A0A1D6GG51</accession>
<gene>
    <name evidence="2" type="ORF">ZEAMMB73_Zm00001d013125</name>
</gene>
<feature type="compositionally biased region" description="Polar residues" evidence="1">
    <location>
        <begin position="191"/>
        <end position="218"/>
    </location>
</feature>
<feature type="region of interest" description="Disordered" evidence="1">
    <location>
        <begin position="191"/>
        <end position="268"/>
    </location>
</feature>
<organism evidence="2">
    <name type="scientific">Zea mays</name>
    <name type="common">Maize</name>
    <dbReference type="NCBI Taxonomy" id="4577"/>
    <lineage>
        <taxon>Eukaryota</taxon>
        <taxon>Viridiplantae</taxon>
        <taxon>Streptophyta</taxon>
        <taxon>Embryophyta</taxon>
        <taxon>Tracheophyta</taxon>
        <taxon>Spermatophyta</taxon>
        <taxon>Magnoliopsida</taxon>
        <taxon>Liliopsida</taxon>
        <taxon>Poales</taxon>
        <taxon>Poaceae</taxon>
        <taxon>PACMAD clade</taxon>
        <taxon>Panicoideae</taxon>
        <taxon>Andropogonodae</taxon>
        <taxon>Andropogoneae</taxon>
        <taxon>Tripsacinae</taxon>
        <taxon>Zea</taxon>
    </lineage>
</organism>
<name>A0A1D6GG51_MAIZE</name>
<sequence>MFPSDVEINSDVTYTVCVQFGQFIAKFDDGSCVLVPHKYDEWVVDYQRCSLASLQKDFAARVNWGSNQEVEVSVFDKSINLETRLENDSVLRAFFDRCVDRRLYLFADVVDKSAQVISNSGLTVVSHSGVESAAYACSNSQLESASNVISPNVDVPFVDWDALEIVPITEELEESRQTRATIRISNQSALSTIGEGSSQEMATPKRQQVVTNQSTNISPVPVTRRQLALSMLDESTSQELATPSRATKSPSKPTSRIARKITPRKFKK</sequence>
<reference evidence="2" key="1">
    <citation type="submission" date="2015-12" db="EMBL/GenBank/DDBJ databases">
        <title>Update maize B73 reference genome by single molecule sequencing technologies.</title>
        <authorList>
            <consortium name="Maize Genome Sequencing Project"/>
            <person name="Ware D."/>
        </authorList>
    </citation>
    <scope>NUCLEOTIDE SEQUENCE</scope>
    <source>
        <tissue evidence="2">Seedling</tissue>
    </source>
</reference>
<proteinExistence type="predicted"/>